<dbReference type="EMBL" id="CAJJDM010000055">
    <property type="protein sequence ID" value="CAD8076093.1"/>
    <property type="molecule type" value="Genomic_DNA"/>
</dbReference>
<dbReference type="AlphaFoldDB" id="A0A8S1MED6"/>
<keyword evidence="3" id="KW-1185">Reference proteome</keyword>
<proteinExistence type="predicted"/>
<reference evidence="1" key="1">
    <citation type="submission" date="2021-01" db="EMBL/GenBank/DDBJ databases">
        <authorList>
            <consortium name="Genoscope - CEA"/>
            <person name="William W."/>
        </authorList>
    </citation>
    <scope>NUCLEOTIDE SEQUENCE</scope>
</reference>
<name>A0A8S1MED6_PARPR</name>
<accession>A0A8S1MED6</accession>
<sequence length="123" mass="14356">MIVQKQTSGSGGFKMPAEIVRGKKYYQQNINNYFPTKDELFNQLGIMSDNDLIKMNDHKGDHLGIFKQFIQEKQEQLNYLPSKPPTPLVIKQIENKYLKIDFLRIRENVRGAQIINQSICRII</sequence>
<organism evidence="1 3">
    <name type="scientific">Paramecium primaurelia</name>
    <dbReference type="NCBI Taxonomy" id="5886"/>
    <lineage>
        <taxon>Eukaryota</taxon>
        <taxon>Sar</taxon>
        <taxon>Alveolata</taxon>
        <taxon>Ciliophora</taxon>
        <taxon>Intramacronucleata</taxon>
        <taxon>Oligohymenophorea</taxon>
        <taxon>Peniculida</taxon>
        <taxon>Parameciidae</taxon>
        <taxon>Paramecium</taxon>
    </lineage>
</organism>
<dbReference type="EMBL" id="CAJJDM010000055">
    <property type="protein sequence ID" value="CAD8076097.1"/>
    <property type="molecule type" value="Genomic_DNA"/>
</dbReference>
<dbReference type="Proteomes" id="UP000688137">
    <property type="component" value="Unassembled WGS sequence"/>
</dbReference>
<comment type="caution">
    <text evidence="1">The sequence shown here is derived from an EMBL/GenBank/DDBJ whole genome shotgun (WGS) entry which is preliminary data.</text>
</comment>
<evidence type="ECO:0000313" key="1">
    <source>
        <dbReference type="EMBL" id="CAD8076093.1"/>
    </source>
</evidence>
<evidence type="ECO:0000313" key="2">
    <source>
        <dbReference type="EMBL" id="CAD8076097.1"/>
    </source>
</evidence>
<evidence type="ECO:0000313" key="3">
    <source>
        <dbReference type="Proteomes" id="UP000688137"/>
    </source>
</evidence>
<protein>
    <submittedName>
        <fullName evidence="1">Uncharacterized protein</fullName>
    </submittedName>
</protein>
<gene>
    <name evidence="1" type="ORF">PPRIM_AZ9-3.1.T0550230</name>
    <name evidence="2" type="ORF">PPRIM_AZ9-3.1.T0550232</name>
</gene>